<evidence type="ECO:0000313" key="1">
    <source>
        <dbReference type="EMBL" id="EPS32300.1"/>
    </source>
</evidence>
<sequence>MADNGNGMTLSAAGGRLCSPAMPTIPPRWTLGISEWVIHGARKCSHSGVSCDAKHLSTNFTPTILHEKKDLEIPSQGLSGPASNFIVVSCISGVVVLGEVSVDAGVLALTCNIKSLFGRGP</sequence>
<dbReference type="Proteomes" id="UP000019376">
    <property type="component" value="Unassembled WGS sequence"/>
</dbReference>
<evidence type="ECO:0000313" key="2">
    <source>
        <dbReference type="Proteomes" id="UP000019376"/>
    </source>
</evidence>
<gene>
    <name evidence="1" type="ORF">PDE_07260</name>
</gene>
<name>S7ZNQ9_PENO1</name>
<accession>S7ZNQ9</accession>
<organism evidence="1 2">
    <name type="scientific">Penicillium oxalicum (strain 114-2 / CGMCC 5302)</name>
    <name type="common">Penicillium decumbens</name>
    <dbReference type="NCBI Taxonomy" id="933388"/>
    <lineage>
        <taxon>Eukaryota</taxon>
        <taxon>Fungi</taxon>
        <taxon>Dikarya</taxon>
        <taxon>Ascomycota</taxon>
        <taxon>Pezizomycotina</taxon>
        <taxon>Eurotiomycetes</taxon>
        <taxon>Eurotiomycetidae</taxon>
        <taxon>Eurotiales</taxon>
        <taxon>Aspergillaceae</taxon>
        <taxon>Penicillium</taxon>
    </lineage>
</organism>
<dbReference type="AlphaFoldDB" id="S7ZNQ9"/>
<dbReference type="HOGENOM" id="CLU_2038854_0_0_1"/>
<dbReference type="EMBL" id="KB644414">
    <property type="protein sequence ID" value="EPS32300.1"/>
    <property type="molecule type" value="Genomic_DNA"/>
</dbReference>
<proteinExistence type="predicted"/>
<protein>
    <submittedName>
        <fullName evidence="1">Uncharacterized protein</fullName>
    </submittedName>
</protein>
<keyword evidence="2" id="KW-1185">Reference proteome</keyword>
<reference evidence="1 2" key="1">
    <citation type="journal article" date="2013" name="PLoS ONE">
        <title>Genomic and secretomic analyses reveal unique features of the lignocellulolytic enzyme system of Penicillium decumbens.</title>
        <authorList>
            <person name="Liu G."/>
            <person name="Zhang L."/>
            <person name="Wei X."/>
            <person name="Zou G."/>
            <person name="Qin Y."/>
            <person name="Ma L."/>
            <person name="Li J."/>
            <person name="Zheng H."/>
            <person name="Wang S."/>
            <person name="Wang C."/>
            <person name="Xun L."/>
            <person name="Zhao G.-P."/>
            <person name="Zhou Z."/>
            <person name="Qu Y."/>
        </authorList>
    </citation>
    <scope>NUCLEOTIDE SEQUENCE [LARGE SCALE GENOMIC DNA]</scope>
    <source>
        <strain evidence="2">114-2 / CGMCC 5302</strain>
    </source>
</reference>